<keyword evidence="2" id="KW-0121">Carboxypeptidase</keyword>
<evidence type="ECO:0000313" key="3">
    <source>
        <dbReference type="Proteomes" id="UP001139308"/>
    </source>
</evidence>
<feature type="chain" id="PRO_5040766103" evidence="1">
    <location>
        <begin position="35"/>
        <end position="165"/>
    </location>
</feature>
<dbReference type="InterPro" id="IPR008969">
    <property type="entry name" value="CarboxyPept-like_regulatory"/>
</dbReference>
<dbReference type="RefSeq" id="WP_238463994.1">
    <property type="nucleotide sequence ID" value="NZ_JAKLJA010000008.1"/>
</dbReference>
<evidence type="ECO:0000313" key="2">
    <source>
        <dbReference type="EMBL" id="MCG5074173.1"/>
    </source>
</evidence>
<protein>
    <submittedName>
        <fullName evidence="2">Carboxypeptidase-like regulatory domain-containing protein</fullName>
    </submittedName>
</protein>
<dbReference type="EMBL" id="JAKLJA010000008">
    <property type="protein sequence ID" value="MCG5074173.1"/>
    <property type="molecule type" value="Genomic_DNA"/>
</dbReference>
<keyword evidence="2" id="KW-0378">Hydrolase</keyword>
<feature type="signal peptide" evidence="1">
    <location>
        <begin position="1"/>
        <end position="34"/>
    </location>
</feature>
<keyword evidence="1" id="KW-0732">Signal</keyword>
<evidence type="ECO:0000256" key="1">
    <source>
        <dbReference type="SAM" id="SignalP"/>
    </source>
</evidence>
<dbReference type="Proteomes" id="UP001139308">
    <property type="component" value="Unassembled WGS sequence"/>
</dbReference>
<comment type="caution">
    <text evidence="2">The sequence shown here is derived from an EMBL/GenBank/DDBJ whole genome shotgun (WGS) entry which is preliminary data.</text>
</comment>
<sequence length="165" mass="16940">MKARSTPWMGTAVSLATSLSTALALALGAQGAFAATPSTPSTAAAPATAGALPPAQHAGSISYLSGGIGSDQSAAFKAAMTRYPLSLEFARQSANGNEYLANVPVKIVDAHGQPLLSTRTNGPFMLVTLPNGHYVVTASHDGKTVHRTVDIGKTSHAHEAFVWPM</sequence>
<accession>A0A9X1RMP1</accession>
<reference evidence="2" key="1">
    <citation type="submission" date="2022-01" db="EMBL/GenBank/DDBJ databases">
        <title>Genome sequence and assembly of Parabukholderia sp. RG36.</title>
        <authorList>
            <person name="Chhetri G."/>
        </authorList>
    </citation>
    <scope>NUCLEOTIDE SEQUENCE</scope>
    <source>
        <strain evidence="2">RG36</strain>
    </source>
</reference>
<keyword evidence="3" id="KW-1185">Reference proteome</keyword>
<dbReference type="GO" id="GO:0004180">
    <property type="term" value="F:carboxypeptidase activity"/>
    <property type="evidence" value="ECO:0007669"/>
    <property type="project" value="UniProtKB-KW"/>
</dbReference>
<name>A0A9X1RMP1_9BURK</name>
<proteinExistence type="predicted"/>
<dbReference type="AlphaFoldDB" id="A0A9X1RMP1"/>
<gene>
    <name evidence="2" type="ORF">L5014_12505</name>
</gene>
<keyword evidence="2" id="KW-0645">Protease</keyword>
<organism evidence="2 3">
    <name type="scientific">Paraburkholderia tagetis</name>
    <dbReference type="NCBI Taxonomy" id="2913261"/>
    <lineage>
        <taxon>Bacteria</taxon>
        <taxon>Pseudomonadati</taxon>
        <taxon>Pseudomonadota</taxon>
        <taxon>Betaproteobacteria</taxon>
        <taxon>Burkholderiales</taxon>
        <taxon>Burkholderiaceae</taxon>
        <taxon>Paraburkholderia</taxon>
    </lineage>
</organism>
<dbReference type="SUPFAM" id="SSF49464">
    <property type="entry name" value="Carboxypeptidase regulatory domain-like"/>
    <property type="match status" value="1"/>
</dbReference>